<dbReference type="EMBL" id="BGZK01000622">
    <property type="protein sequence ID" value="GBP53360.1"/>
    <property type="molecule type" value="Genomic_DNA"/>
</dbReference>
<evidence type="ECO:0000256" key="1">
    <source>
        <dbReference type="SAM" id="MobiDB-lite"/>
    </source>
</evidence>
<name>A0A4C1WR66_EUMVA</name>
<proteinExistence type="predicted"/>
<accession>A0A4C1WR66</accession>
<dbReference type="Proteomes" id="UP000299102">
    <property type="component" value="Unassembled WGS sequence"/>
</dbReference>
<keyword evidence="3" id="KW-1185">Reference proteome</keyword>
<dbReference type="AlphaFoldDB" id="A0A4C1WR66"/>
<protein>
    <submittedName>
        <fullName evidence="2">Uncharacterized protein</fullName>
    </submittedName>
</protein>
<evidence type="ECO:0000313" key="3">
    <source>
        <dbReference type="Proteomes" id="UP000299102"/>
    </source>
</evidence>
<sequence>MLANHKNVSLLEHENFLNSHDMPPKHDAARRRAMVVYRLWIPHVDKDIGYSISAGARVYFLKANIGPKSGSRAGIASTKDRSNSTPTTCVDVMYGNIRSQRSCDCFPSTPAQLEMASVFRRRCGDNIRPKKLDLNSEEQTTLSKVKRASEPPESSGKVTKASPPLGRM</sequence>
<reference evidence="2 3" key="1">
    <citation type="journal article" date="2019" name="Commun. Biol.">
        <title>The bagworm genome reveals a unique fibroin gene that provides high tensile strength.</title>
        <authorList>
            <person name="Kono N."/>
            <person name="Nakamura H."/>
            <person name="Ohtoshi R."/>
            <person name="Tomita M."/>
            <person name="Numata K."/>
            <person name="Arakawa K."/>
        </authorList>
    </citation>
    <scope>NUCLEOTIDE SEQUENCE [LARGE SCALE GENOMIC DNA]</scope>
</reference>
<organism evidence="2 3">
    <name type="scientific">Eumeta variegata</name>
    <name type="common">Bagworm moth</name>
    <name type="synonym">Eumeta japonica</name>
    <dbReference type="NCBI Taxonomy" id="151549"/>
    <lineage>
        <taxon>Eukaryota</taxon>
        <taxon>Metazoa</taxon>
        <taxon>Ecdysozoa</taxon>
        <taxon>Arthropoda</taxon>
        <taxon>Hexapoda</taxon>
        <taxon>Insecta</taxon>
        <taxon>Pterygota</taxon>
        <taxon>Neoptera</taxon>
        <taxon>Endopterygota</taxon>
        <taxon>Lepidoptera</taxon>
        <taxon>Glossata</taxon>
        <taxon>Ditrysia</taxon>
        <taxon>Tineoidea</taxon>
        <taxon>Psychidae</taxon>
        <taxon>Oiketicinae</taxon>
        <taxon>Eumeta</taxon>
    </lineage>
</organism>
<comment type="caution">
    <text evidence="2">The sequence shown here is derived from an EMBL/GenBank/DDBJ whole genome shotgun (WGS) entry which is preliminary data.</text>
</comment>
<evidence type="ECO:0000313" key="2">
    <source>
        <dbReference type="EMBL" id="GBP53360.1"/>
    </source>
</evidence>
<feature type="region of interest" description="Disordered" evidence="1">
    <location>
        <begin position="130"/>
        <end position="168"/>
    </location>
</feature>
<gene>
    <name evidence="2" type="ORF">EVAR_41197_1</name>
</gene>